<dbReference type="AlphaFoldDB" id="A0A139IRL9"/>
<evidence type="ECO:0000256" key="4">
    <source>
        <dbReference type="SAM" id="MobiDB-lite"/>
    </source>
</evidence>
<protein>
    <recommendedName>
        <fullName evidence="2">Autophagy-related protein 14</fullName>
    </recommendedName>
</protein>
<comment type="similarity">
    <text evidence="1">Belongs to the ATG14 family.</text>
</comment>
<feature type="compositionally biased region" description="Basic and acidic residues" evidence="4">
    <location>
        <begin position="654"/>
        <end position="666"/>
    </location>
</feature>
<evidence type="ECO:0000313" key="5">
    <source>
        <dbReference type="EMBL" id="KXT17403.1"/>
    </source>
</evidence>
<feature type="region of interest" description="Disordered" evidence="4">
    <location>
        <begin position="116"/>
        <end position="169"/>
    </location>
</feature>
<dbReference type="GO" id="GO:0035493">
    <property type="term" value="P:SNARE complex assembly"/>
    <property type="evidence" value="ECO:0007669"/>
    <property type="project" value="TreeGrafter"/>
</dbReference>
<evidence type="ECO:0000256" key="2">
    <source>
        <dbReference type="ARBA" id="ARBA00013807"/>
    </source>
</evidence>
<evidence type="ECO:0000256" key="1">
    <source>
        <dbReference type="ARBA" id="ARBA00009574"/>
    </source>
</evidence>
<keyword evidence="6" id="KW-1185">Reference proteome</keyword>
<dbReference type="OrthoDB" id="72772at2759"/>
<dbReference type="Pfam" id="PF10186">
    <property type="entry name" value="ATG14"/>
    <property type="match status" value="1"/>
</dbReference>
<dbReference type="GO" id="GO:0000149">
    <property type="term" value="F:SNARE binding"/>
    <property type="evidence" value="ECO:0007669"/>
    <property type="project" value="TreeGrafter"/>
</dbReference>
<dbReference type="PANTHER" id="PTHR15157:SF5">
    <property type="entry name" value="UV RADIATION RESISTANCE-ASSOCIATED GENE PROTEIN"/>
    <property type="match status" value="1"/>
</dbReference>
<feature type="compositionally biased region" description="Low complexity" evidence="4">
    <location>
        <begin position="630"/>
        <end position="644"/>
    </location>
</feature>
<evidence type="ECO:0000256" key="3">
    <source>
        <dbReference type="ARBA" id="ARBA00023054"/>
    </source>
</evidence>
<keyword evidence="3" id="KW-0175">Coiled coil</keyword>
<proteinExistence type="inferred from homology"/>
<feature type="compositionally biased region" description="Polar residues" evidence="4">
    <location>
        <begin position="1"/>
        <end position="11"/>
    </location>
</feature>
<dbReference type="EMBL" id="LFZO01000020">
    <property type="protein sequence ID" value="KXT17403.1"/>
    <property type="molecule type" value="Genomic_DNA"/>
</dbReference>
<dbReference type="GO" id="GO:0032991">
    <property type="term" value="C:protein-containing complex"/>
    <property type="evidence" value="ECO:0007669"/>
    <property type="project" value="UniProtKB-ARBA"/>
</dbReference>
<name>A0A139IRL9_9PEZI</name>
<feature type="region of interest" description="Disordered" evidence="4">
    <location>
        <begin position="623"/>
        <end position="666"/>
    </location>
</feature>
<dbReference type="GO" id="GO:0000323">
    <property type="term" value="C:lytic vacuole"/>
    <property type="evidence" value="ECO:0007669"/>
    <property type="project" value="TreeGrafter"/>
</dbReference>
<comment type="caution">
    <text evidence="5">The sequence shown here is derived from an EMBL/GenBank/DDBJ whole genome shotgun (WGS) entry which is preliminary data.</text>
</comment>
<dbReference type="GO" id="GO:0005768">
    <property type="term" value="C:endosome"/>
    <property type="evidence" value="ECO:0007669"/>
    <property type="project" value="TreeGrafter"/>
</dbReference>
<dbReference type="STRING" id="113226.A0A139IRL9"/>
<gene>
    <name evidence="5" type="ORF">AC579_5743</name>
</gene>
<feature type="region of interest" description="Disordered" evidence="4">
    <location>
        <begin position="1"/>
        <end position="29"/>
    </location>
</feature>
<evidence type="ECO:0000313" key="6">
    <source>
        <dbReference type="Proteomes" id="UP000073492"/>
    </source>
</evidence>
<accession>A0A139IRL9</accession>
<dbReference type="InterPro" id="IPR018791">
    <property type="entry name" value="UV_resistance/autophagy_Atg14"/>
</dbReference>
<dbReference type="PANTHER" id="PTHR15157">
    <property type="entry name" value="UV RADIATION RESISTANCE-ASSOCIATED GENE PROTEIN"/>
    <property type="match status" value="1"/>
</dbReference>
<sequence>MAQQNASNAILSSSRAEHHASSTAAAAQQPRTWTWLLPTNRKLRNIEFIALRNLSITSSSPARKRGKTIDDEALPQSLKSPAKLVSLREQRALGHSRSSTDLRAVVEDAVIDSDKLSVAPLRPEEDNGSPGSKKEHGRSKSALTGSPTRPLHLKPRRRSTIEWHNATPQRRQERLEDAIKERMADVFFTLHVRNAEEPVYVSETVQQTMNPTFRRVDWSACGPDITRLDQMTLRIWANDGRKAWRQLLHLNMDMSALLYIGRSLDTLDRGLPESAVLIQLGDGVYTVPSGSLEDFMPHRPPVMRQSPTTHSRTLPTSSFDALLRLSKLDDSIQDALATRNHFYNELQRMLESNQAALNEREQVQEAEDRVKTINFAKRTVEKQLEKARKQQGERRASLNARRKLIAADLSSRKESSAKVKHIRDEFPNMREEHEIKKKAITNQRRRVCEELQQCYSIQQLPGKMLSFTMCGLHLPNAEDLDSEPPETVAAAFGYIAQILQLLSFYLQRPLTYPVNPTGSTSSIFDGVSILNTNKTLSSESAERTVRTYPLFSKGVPRFRYEYAVFLLNQDIRILLESEFSLRVLDIRQTLPNLKYLLYVATAGEGDLPSRKAGGIRGLMRAPMMSRDGSADSTSSGLSGLTLASNGKLGSNRSAADRLREISGKAG</sequence>
<dbReference type="Proteomes" id="UP000073492">
    <property type="component" value="Unassembled WGS sequence"/>
</dbReference>
<organism evidence="5 6">
    <name type="scientific">Pseudocercospora musae</name>
    <dbReference type="NCBI Taxonomy" id="113226"/>
    <lineage>
        <taxon>Eukaryota</taxon>
        <taxon>Fungi</taxon>
        <taxon>Dikarya</taxon>
        <taxon>Ascomycota</taxon>
        <taxon>Pezizomycotina</taxon>
        <taxon>Dothideomycetes</taxon>
        <taxon>Dothideomycetidae</taxon>
        <taxon>Mycosphaerellales</taxon>
        <taxon>Mycosphaerellaceae</taxon>
        <taxon>Pseudocercospora</taxon>
    </lineage>
</organism>
<reference evidence="5 6" key="1">
    <citation type="submission" date="2015-07" db="EMBL/GenBank/DDBJ databases">
        <title>Comparative genomics of the Sigatoka disease complex on banana suggests a link between parallel evolutionary changes in Pseudocercospora fijiensis and Pseudocercospora eumusae and increased virulence on the banana host.</title>
        <authorList>
            <person name="Chang T.-C."/>
            <person name="Salvucci A."/>
            <person name="Crous P.W."/>
            <person name="Stergiopoulos I."/>
        </authorList>
    </citation>
    <scope>NUCLEOTIDE SEQUENCE [LARGE SCALE GENOMIC DNA]</scope>
    <source>
        <strain evidence="5 6">CBS 116634</strain>
    </source>
</reference>